<feature type="region of interest" description="Disordered" evidence="6">
    <location>
        <begin position="127"/>
        <end position="154"/>
    </location>
</feature>
<dbReference type="InterPro" id="IPR049054">
    <property type="entry name" value="CN_hydtase_beta-like_N"/>
</dbReference>
<dbReference type="EC" id="4.2.1.84" evidence="5"/>
<feature type="domain" description="Nitrile hydratase beta subunit" evidence="7">
    <location>
        <begin position="125"/>
        <end position="218"/>
    </location>
</feature>
<dbReference type="InterPro" id="IPR008990">
    <property type="entry name" value="Elect_transpt_acc-like_dom_sf"/>
</dbReference>
<sequence length="220" mass="24620">MDGIADMGGTTGWGPAQRPRADEPVFEEPWQGRAFAMMLLSNRLVGGNVDSVRHAIERLDRDAYLDDGYYGRWLNGAELLLTENDVLAPAAVEARARRLRGEDVDEPDAPELNLPRREPVADSLRSLDTAPKFQPGERVRAKNMSPPGHTRLPRYVRGHTGVVAQIEPPSVLPDTNAHFQGENPQHVYTVQFDSRELWGEDAEPFTLTIEMFESYLEKAS</sequence>
<reference evidence="9 12" key="2">
    <citation type="journal article" date="2019" name="Emerg. Microbes Infect.">
        <title>Comprehensive subspecies identification of 175 nontuberculous mycobacteria species based on 7547 genomic profiles.</title>
        <authorList>
            <person name="Matsumoto Y."/>
            <person name="Kinjo T."/>
            <person name="Motooka D."/>
            <person name="Nabeya D."/>
            <person name="Jung N."/>
            <person name="Uechi K."/>
            <person name="Horii T."/>
            <person name="Iida T."/>
            <person name="Fujita J."/>
            <person name="Nakamura S."/>
        </authorList>
    </citation>
    <scope>NUCLEOTIDE SEQUENCE [LARGE SCALE GENOMIC DNA]</scope>
    <source>
        <strain evidence="9 12">JCM 6377</strain>
    </source>
</reference>
<comment type="caution">
    <text evidence="10">The sequence shown here is derived from an EMBL/GenBank/DDBJ whole genome shotgun (WGS) entry which is preliminary data.</text>
</comment>
<dbReference type="Proteomes" id="UP000220914">
    <property type="component" value="Unassembled WGS sequence"/>
</dbReference>
<evidence type="ECO:0000256" key="5">
    <source>
        <dbReference type="PIRNR" id="PIRNR001427"/>
    </source>
</evidence>
<dbReference type="Pfam" id="PF21006">
    <property type="entry name" value="NHase_beta_N"/>
    <property type="match status" value="1"/>
</dbReference>
<evidence type="ECO:0000256" key="4">
    <source>
        <dbReference type="ARBA" id="ARBA00044877"/>
    </source>
</evidence>
<dbReference type="EMBL" id="BLKS01000004">
    <property type="protein sequence ID" value="GFG55725.1"/>
    <property type="molecule type" value="Genomic_DNA"/>
</dbReference>
<gene>
    <name evidence="10" type="primary">nthB</name>
    <name evidence="10" type="ORF">CQY20_08225</name>
    <name evidence="9" type="ORF">MAGR_71660</name>
</gene>
<dbReference type="GO" id="GO:0046914">
    <property type="term" value="F:transition metal ion binding"/>
    <property type="evidence" value="ECO:0007669"/>
    <property type="project" value="InterPro"/>
</dbReference>
<comment type="catalytic activity">
    <reaction evidence="4 5">
        <text>an aliphatic primary amide = an aliphatic nitrile + H2O</text>
        <dbReference type="Rhea" id="RHEA:12673"/>
        <dbReference type="ChEBI" id="CHEBI:15377"/>
        <dbReference type="ChEBI" id="CHEBI:65285"/>
        <dbReference type="ChEBI" id="CHEBI:80291"/>
        <dbReference type="EC" id="4.2.1.84"/>
    </reaction>
</comment>
<dbReference type="InterPro" id="IPR024690">
    <property type="entry name" value="CN_hydtase_beta_dom_C"/>
</dbReference>
<evidence type="ECO:0000313" key="9">
    <source>
        <dbReference type="EMBL" id="GFG55725.1"/>
    </source>
</evidence>
<feature type="region of interest" description="Disordered" evidence="6">
    <location>
        <begin position="1"/>
        <end position="23"/>
    </location>
</feature>
<protein>
    <recommendedName>
        <fullName evidence="5">Nitrile hydratase subunit beta</fullName>
        <shortName evidence="5">NHase</shortName>
        <ecNumber evidence="5">4.2.1.84</ecNumber>
    </recommendedName>
</protein>
<name>A0A2A7N8S3_MYCAG</name>
<evidence type="ECO:0000313" key="10">
    <source>
        <dbReference type="EMBL" id="PEG40219.1"/>
    </source>
</evidence>
<dbReference type="OrthoDB" id="3478924at2"/>
<dbReference type="InterPro" id="IPR003168">
    <property type="entry name" value="Nitrile_hydratase_bsu"/>
</dbReference>
<keyword evidence="3 5" id="KW-0456">Lyase</keyword>
<feature type="domain" description="Nitrile hydratase beta subunit-like N-terminal" evidence="8">
    <location>
        <begin position="1"/>
        <end position="107"/>
    </location>
</feature>
<dbReference type="NCBIfam" id="TIGR03888">
    <property type="entry name" value="nitrile_beta"/>
    <property type="match status" value="1"/>
</dbReference>
<evidence type="ECO:0000259" key="8">
    <source>
        <dbReference type="Pfam" id="PF21006"/>
    </source>
</evidence>
<dbReference type="Proteomes" id="UP000465302">
    <property type="component" value="Unassembled WGS sequence"/>
</dbReference>
<evidence type="ECO:0000256" key="2">
    <source>
        <dbReference type="ARBA" id="ARBA00009098"/>
    </source>
</evidence>
<dbReference type="GO" id="GO:0018822">
    <property type="term" value="F:nitrile hydratase activity"/>
    <property type="evidence" value="ECO:0007669"/>
    <property type="project" value="UniProtKB-EC"/>
</dbReference>
<dbReference type="PIRSF" id="PIRSF001427">
    <property type="entry name" value="NHase_beta"/>
    <property type="match status" value="1"/>
</dbReference>
<dbReference type="Gene3D" id="1.10.472.20">
    <property type="entry name" value="Nitrile hydratase, beta subunit"/>
    <property type="match status" value="1"/>
</dbReference>
<evidence type="ECO:0000259" key="7">
    <source>
        <dbReference type="Pfam" id="PF02211"/>
    </source>
</evidence>
<dbReference type="RefSeq" id="WP_097939583.1">
    <property type="nucleotide sequence ID" value="NZ_BLKS01000004.1"/>
</dbReference>
<evidence type="ECO:0000313" key="12">
    <source>
        <dbReference type="Proteomes" id="UP000465302"/>
    </source>
</evidence>
<accession>A0A2A7N8S3</accession>
<reference evidence="10 11" key="1">
    <citation type="submission" date="2017-10" db="EMBL/GenBank/DDBJ databases">
        <title>The new phylogeny of genus Mycobacterium.</title>
        <authorList>
            <person name="Tortoli E."/>
            <person name="Trovato A."/>
            <person name="Cirillo D.M."/>
        </authorList>
    </citation>
    <scope>NUCLEOTIDE SEQUENCE [LARGE SCALE GENOMIC DNA]</scope>
    <source>
        <strain evidence="10 11">CCUG37673</strain>
    </source>
</reference>
<reference evidence="9" key="3">
    <citation type="submission" date="2020-02" db="EMBL/GenBank/DDBJ databases">
        <authorList>
            <person name="Matsumoto Y."/>
            <person name="Motooka D."/>
            <person name="Nakamura S."/>
        </authorList>
    </citation>
    <scope>NUCLEOTIDE SEQUENCE</scope>
    <source>
        <strain evidence="9">JCM 6377</strain>
    </source>
</reference>
<evidence type="ECO:0000256" key="3">
    <source>
        <dbReference type="ARBA" id="ARBA00023239"/>
    </source>
</evidence>
<evidence type="ECO:0000313" key="11">
    <source>
        <dbReference type="Proteomes" id="UP000220914"/>
    </source>
</evidence>
<evidence type="ECO:0000256" key="1">
    <source>
        <dbReference type="ARBA" id="ARBA00004042"/>
    </source>
</evidence>
<keyword evidence="11" id="KW-1185">Reference proteome</keyword>
<dbReference type="Pfam" id="PF02211">
    <property type="entry name" value="NHase_beta_C"/>
    <property type="match status" value="1"/>
</dbReference>
<dbReference type="EMBL" id="PDCP01000011">
    <property type="protein sequence ID" value="PEG40219.1"/>
    <property type="molecule type" value="Genomic_DNA"/>
</dbReference>
<dbReference type="Gene3D" id="2.30.30.50">
    <property type="match status" value="1"/>
</dbReference>
<organism evidence="10 11">
    <name type="scientific">Mycolicibacterium agri</name>
    <name type="common">Mycobacterium agri</name>
    <dbReference type="NCBI Taxonomy" id="36811"/>
    <lineage>
        <taxon>Bacteria</taxon>
        <taxon>Bacillati</taxon>
        <taxon>Actinomycetota</taxon>
        <taxon>Actinomycetes</taxon>
        <taxon>Mycobacteriales</taxon>
        <taxon>Mycobacteriaceae</taxon>
        <taxon>Mycolicibacterium</taxon>
    </lineage>
</organism>
<evidence type="ECO:0000256" key="6">
    <source>
        <dbReference type="SAM" id="MobiDB-lite"/>
    </source>
</evidence>
<proteinExistence type="inferred from homology"/>
<comment type="similarity">
    <text evidence="2 5">Belongs to the nitrile hydratase subunit beta family.</text>
</comment>
<comment type="function">
    <text evidence="1 5">NHase catalyzes the hydration of various nitrile compounds to the corresponding amides.</text>
</comment>
<dbReference type="SUPFAM" id="SSF50090">
    <property type="entry name" value="Electron transport accessory proteins"/>
    <property type="match status" value="1"/>
</dbReference>
<dbReference type="InterPro" id="IPR042262">
    <property type="entry name" value="CN_hydtase_beta_C"/>
</dbReference>
<dbReference type="AlphaFoldDB" id="A0A2A7N8S3"/>